<dbReference type="EMBL" id="JAUSUR010000001">
    <property type="protein sequence ID" value="MDQ0360413.1"/>
    <property type="molecule type" value="Genomic_DNA"/>
</dbReference>
<evidence type="ECO:0000313" key="5">
    <source>
        <dbReference type="EMBL" id="MDQ0360413.1"/>
    </source>
</evidence>
<accession>A0ABU0E113</accession>
<evidence type="ECO:0000313" key="6">
    <source>
        <dbReference type="Proteomes" id="UP001230220"/>
    </source>
</evidence>
<reference evidence="5 6" key="1">
    <citation type="submission" date="2023-07" db="EMBL/GenBank/DDBJ databases">
        <title>Genomic Encyclopedia of Type Strains, Phase IV (KMG-IV): sequencing the most valuable type-strain genomes for metagenomic binning, comparative biology and taxonomic classification.</title>
        <authorList>
            <person name="Goeker M."/>
        </authorList>
    </citation>
    <scope>NUCLEOTIDE SEQUENCE [LARGE SCALE GENOMIC DNA]</scope>
    <source>
        <strain evidence="5 6">DSM 16784</strain>
    </source>
</reference>
<dbReference type="InterPro" id="IPR018170">
    <property type="entry name" value="Aldo/ket_reductase_CS"/>
</dbReference>
<dbReference type="Gene3D" id="3.20.20.100">
    <property type="entry name" value="NADP-dependent oxidoreductase domain"/>
    <property type="match status" value="1"/>
</dbReference>
<evidence type="ECO:0000256" key="2">
    <source>
        <dbReference type="ARBA" id="ARBA00022857"/>
    </source>
</evidence>
<keyword evidence="6" id="KW-1185">Reference proteome</keyword>
<feature type="domain" description="NADP-dependent oxidoreductase" evidence="4">
    <location>
        <begin position="18"/>
        <end position="257"/>
    </location>
</feature>
<protein>
    <submittedName>
        <fullName evidence="5">Diketogulonate reductase-like aldo/keto reductase</fullName>
    </submittedName>
</protein>
<dbReference type="PIRSF" id="PIRSF000097">
    <property type="entry name" value="AKR"/>
    <property type="match status" value="1"/>
</dbReference>
<organism evidence="5 6">
    <name type="scientific">Breznakia pachnodae</name>
    <dbReference type="NCBI Taxonomy" id="265178"/>
    <lineage>
        <taxon>Bacteria</taxon>
        <taxon>Bacillati</taxon>
        <taxon>Bacillota</taxon>
        <taxon>Erysipelotrichia</taxon>
        <taxon>Erysipelotrichales</taxon>
        <taxon>Erysipelotrichaceae</taxon>
        <taxon>Breznakia</taxon>
    </lineage>
</organism>
<dbReference type="PANTHER" id="PTHR43827:SF3">
    <property type="entry name" value="NADP-DEPENDENT OXIDOREDUCTASE DOMAIN-CONTAINING PROTEIN"/>
    <property type="match status" value="1"/>
</dbReference>
<name>A0ABU0E113_9FIRM</name>
<dbReference type="Pfam" id="PF00248">
    <property type="entry name" value="Aldo_ket_red"/>
    <property type="match status" value="1"/>
</dbReference>
<sequence length="284" mass="32797">MEYITLNNGVKMPKLGFGVFQISKEDCEQCVLDAINVGYRLIDTAQSYFNEEEVGNAISKCGIPREELFITTKVWIDNYGYEKTLESIDESMKKLKVDYLDLVLLHQPFGDYYGSYRALEKLYKDGKIRAIGVSNFYPDRLSDICAFNEVTPQVNQVETNPLHQQIDAQKNMEKNNVQIEAWAPFGEGKNNMFENPVLVGIANNYHKSVAQVILRWLVQRDVVALAKSVRKDRMKENFEIFDFTLSDDDMNTIKSLDTNESLFFNHQTPEAVDMFINLIKQRRD</sequence>
<dbReference type="InterPro" id="IPR023210">
    <property type="entry name" value="NADP_OxRdtase_dom"/>
</dbReference>
<dbReference type="InterPro" id="IPR036812">
    <property type="entry name" value="NAD(P)_OxRdtase_dom_sf"/>
</dbReference>
<dbReference type="PROSITE" id="PS00798">
    <property type="entry name" value="ALDOKETO_REDUCTASE_1"/>
    <property type="match status" value="1"/>
</dbReference>
<gene>
    <name evidence="5" type="ORF">J2S15_001144</name>
</gene>
<keyword evidence="3" id="KW-0560">Oxidoreductase</keyword>
<dbReference type="PANTHER" id="PTHR43827">
    <property type="entry name" value="2,5-DIKETO-D-GLUCONIC ACID REDUCTASE"/>
    <property type="match status" value="1"/>
</dbReference>
<evidence type="ECO:0000259" key="4">
    <source>
        <dbReference type="Pfam" id="PF00248"/>
    </source>
</evidence>
<dbReference type="SUPFAM" id="SSF51430">
    <property type="entry name" value="NAD(P)-linked oxidoreductase"/>
    <property type="match status" value="1"/>
</dbReference>
<dbReference type="RefSeq" id="WP_307406293.1">
    <property type="nucleotide sequence ID" value="NZ_JAUSUR010000001.1"/>
</dbReference>
<comment type="caution">
    <text evidence="5">The sequence shown here is derived from an EMBL/GenBank/DDBJ whole genome shotgun (WGS) entry which is preliminary data.</text>
</comment>
<dbReference type="InterPro" id="IPR020471">
    <property type="entry name" value="AKR"/>
</dbReference>
<evidence type="ECO:0000256" key="3">
    <source>
        <dbReference type="ARBA" id="ARBA00023002"/>
    </source>
</evidence>
<comment type="similarity">
    <text evidence="1">Belongs to the aldo/keto reductase family.</text>
</comment>
<evidence type="ECO:0000256" key="1">
    <source>
        <dbReference type="ARBA" id="ARBA00007905"/>
    </source>
</evidence>
<dbReference type="PRINTS" id="PR00069">
    <property type="entry name" value="ALDKETRDTASE"/>
</dbReference>
<dbReference type="Proteomes" id="UP001230220">
    <property type="component" value="Unassembled WGS sequence"/>
</dbReference>
<dbReference type="PROSITE" id="PS00062">
    <property type="entry name" value="ALDOKETO_REDUCTASE_2"/>
    <property type="match status" value="1"/>
</dbReference>
<dbReference type="CDD" id="cd19133">
    <property type="entry name" value="AKR_AKR5F1"/>
    <property type="match status" value="1"/>
</dbReference>
<proteinExistence type="inferred from homology"/>
<keyword evidence="2" id="KW-0521">NADP</keyword>